<keyword evidence="2" id="KW-0813">Transport</keyword>
<keyword evidence="4" id="KW-0997">Cell inner membrane</keyword>
<dbReference type="PANTHER" id="PTHR35011:SF4">
    <property type="entry name" value="SLL1102 PROTEIN"/>
    <property type="match status" value="1"/>
</dbReference>
<evidence type="ECO:0000256" key="6">
    <source>
        <dbReference type="ARBA" id="ARBA00022989"/>
    </source>
</evidence>
<evidence type="ECO:0000256" key="4">
    <source>
        <dbReference type="ARBA" id="ARBA00022519"/>
    </source>
</evidence>
<dbReference type="AlphaFoldDB" id="A0A5B8RHL2"/>
<feature type="transmembrane region" description="Helical" evidence="8">
    <location>
        <begin position="50"/>
        <end position="69"/>
    </location>
</feature>
<evidence type="ECO:0000256" key="8">
    <source>
        <dbReference type="SAM" id="Phobius"/>
    </source>
</evidence>
<evidence type="ECO:0000256" key="2">
    <source>
        <dbReference type="ARBA" id="ARBA00022448"/>
    </source>
</evidence>
<evidence type="ECO:0000256" key="3">
    <source>
        <dbReference type="ARBA" id="ARBA00022475"/>
    </source>
</evidence>
<accession>A0A5B8RHL2</accession>
<keyword evidence="7 8" id="KW-0472">Membrane</keyword>
<keyword evidence="3" id="KW-1003">Cell membrane</keyword>
<evidence type="ECO:0000259" key="9">
    <source>
        <dbReference type="Pfam" id="PF04290"/>
    </source>
</evidence>
<feature type="transmembrane region" description="Helical" evidence="8">
    <location>
        <begin position="17"/>
        <end position="38"/>
    </location>
</feature>
<proteinExistence type="predicted"/>
<comment type="subcellular location">
    <subcellularLocation>
        <location evidence="1">Cell inner membrane</location>
        <topology evidence="1">Multi-pass membrane protein</topology>
    </subcellularLocation>
</comment>
<feature type="domain" description="Tripartite ATP-independent periplasmic transporters DctQ component" evidence="9">
    <location>
        <begin position="29"/>
        <end position="161"/>
    </location>
</feature>
<dbReference type="Pfam" id="PF04290">
    <property type="entry name" value="DctQ"/>
    <property type="match status" value="1"/>
</dbReference>
<gene>
    <name evidence="10" type="ORF">KBTEX_03849</name>
</gene>
<sequence>MPVLDGFCTLVTTVNRWLAGLVSVLVFVMVAVISYEVVMRYFFNSPTVWALELSTLLLGPYFMLAGPYLLHVGGHVNVDVLYARLPRRVAAGVDCLTFPVIIALCVIVVHESWPVAMDAYANGETSFSAWNPPVWPVKLLVPVSFSLLLAQALAETVRAARRATGRDIEHDADAGRGGEVGS</sequence>
<name>A0A5B8RHL2_9ZZZZ</name>
<dbReference type="GO" id="GO:0005886">
    <property type="term" value="C:plasma membrane"/>
    <property type="evidence" value="ECO:0007669"/>
    <property type="project" value="UniProtKB-SubCell"/>
</dbReference>
<dbReference type="InterPro" id="IPR007387">
    <property type="entry name" value="TRAP_DctQ"/>
</dbReference>
<evidence type="ECO:0000256" key="1">
    <source>
        <dbReference type="ARBA" id="ARBA00004429"/>
    </source>
</evidence>
<keyword evidence="5 8" id="KW-0812">Transmembrane</keyword>
<dbReference type="PANTHER" id="PTHR35011">
    <property type="entry name" value="2,3-DIKETO-L-GULONATE TRAP TRANSPORTER SMALL PERMEASE PROTEIN YIAM"/>
    <property type="match status" value="1"/>
</dbReference>
<organism evidence="10">
    <name type="scientific">uncultured organism</name>
    <dbReference type="NCBI Taxonomy" id="155900"/>
    <lineage>
        <taxon>unclassified sequences</taxon>
        <taxon>environmental samples</taxon>
    </lineage>
</organism>
<evidence type="ECO:0000256" key="5">
    <source>
        <dbReference type="ARBA" id="ARBA00022692"/>
    </source>
</evidence>
<evidence type="ECO:0000256" key="7">
    <source>
        <dbReference type="ARBA" id="ARBA00023136"/>
    </source>
</evidence>
<dbReference type="InterPro" id="IPR055348">
    <property type="entry name" value="DctQ"/>
</dbReference>
<reference evidence="10" key="1">
    <citation type="submission" date="2019-06" db="EMBL/GenBank/DDBJ databases">
        <authorList>
            <person name="Murdoch R.W."/>
            <person name="Fathepure B."/>
        </authorList>
    </citation>
    <scope>NUCLEOTIDE SEQUENCE</scope>
</reference>
<dbReference type="EMBL" id="MN079262">
    <property type="protein sequence ID" value="QEA07493.1"/>
    <property type="molecule type" value="Genomic_DNA"/>
</dbReference>
<keyword evidence="6 8" id="KW-1133">Transmembrane helix</keyword>
<evidence type="ECO:0000313" key="10">
    <source>
        <dbReference type="EMBL" id="QEA07493.1"/>
    </source>
</evidence>
<protein>
    <recommendedName>
        <fullName evidence="9">Tripartite ATP-independent periplasmic transporters DctQ component domain-containing protein</fullName>
    </recommendedName>
</protein>
<feature type="transmembrane region" description="Helical" evidence="8">
    <location>
        <begin position="89"/>
        <end position="109"/>
    </location>
</feature>